<dbReference type="Proteomes" id="UP000777482">
    <property type="component" value="Unassembled WGS sequence"/>
</dbReference>
<dbReference type="CDD" id="cd00229">
    <property type="entry name" value="SGNH_hydrolase"/>
    <property type="match status" value="1"/>
</dbReference>
<dbReference type="InterPro" id="IPR036514">
    <property type="entry name" value="SGNH_hydro_sf"/>
</dbReference>
<feature type="region of interest" description="Disordered" evidence="1">
    <location>
        <begin position="479"/>
        <end position="498"/>
    </location>
</feature>
<gene>
    <name evidence="3" type="ORF">C6P46_003610</name>
</gene>
<dbReference type="PANTHER" id="PTHR34407:SF1">
    <property type="entry name" value="SGNH HYDROLASE-TYPE ESTERASE DOMAIN-CONTAINING PROTEIN"/>
    <property type="match status" value="1"/>
</dbReference>
<sequence>MIELRRSEDGEAAEPSRAPYLDDEAENGEDDFGGERVGEAGIPLLSAASERTPQPALARHRETTPIYRRRSTLLAAICAVAVLVVLSGLAAVKTGLADGPSRNFQLLQRRVVAKLKNGERLRIGIVGGSISAMPNAYGDHLVEWLNRNWPARDGSQHEVINMAIPGSESGVASICLGSFFRYSPSRDAEPPIDLLLVEFAYNDNGILPGSEGETDFTISRTSNYERIFRSALSWPIPAMVIELVSYSGDVRRPPLRNSFLSSSGYSHALVAQHYSVPVIDFAQTMYSWPQLDDLAGFYVDKGIHLSQPGHILTASLIARELILQLSIGTNASSSVIDLSKVHPDNSGPSWPHVAAWSAQPFAPTPEAPSPDAPLSPLPPARWQYGPMRQWECLSSQINHTKAALENSAVVQDGWEMMIDQSDGGRTRSKSRPGFTANSTDSHLVYDLDGRGTQGPTALLYRRSWRESADALVWLDQDKSADGAKRPSGPSCPESPVRLHGTWTTPTTQMVLDEICGGDSSWTSKADSQKPTYLHVVTVEPDREEKEGKYFKSYGFAVAG</sequence>
<feature type="region of interest" description="Disordered" evidence="1">
    <location>
        <begin position="1"/>
        <end position="33"/>
    </location>
</feature>
<feature type="region of interest" description="Disordered" evidence="1">
    <location>
        <begin position="420"/>
        <end position="448"/>
    </location>
</feature>
<dbReference type="OrthoDB" id="544608at2759"/>
<feature type="compositionally biased region" description="Acidic residues" evidence="1">
    <location>
        <begin position="21"/>
        <end position="32"/>
    </location>
</feature>
<dbReference type="EMBL" id="PUHQ01000003">
    <property type="protein sequence ID" value="KAG0666900.1"/>
    <property type="molecule type" value="Genomic_DNA"/>
</dbReference>
<proteinExistence type="predicted"/>
<evidence type="ECO:0008006" key="5">
    <source>
        <dbReference type="Google" id="ProtNLM"/>
    </source>
</evidence>
<evidence type="ECO:0000256" key="2">
    <source>
        <dbReference type="SAM" id="Phobius"/>
    </source>
</evidence>
<dbReference type="SUPFAM" id="SSF52266">
    <property type="entry name" value="SGNH hydrolase"/>
    <property type="match status" value="1"/>
</dbReference>
<reference evidence="3 4" key="1">
    <citation type="submission" date="2020-11" db="EMBL/GenBank/DDBJ databases">
        <title>Kefir isolates.</title>
        <authorList>
            <person name="Marcisauskas S."/>
            <person name="Kim Y."/>
            <person name="Blasche S."/>
        </authorList>
    </citation>
    <scope>NUCLEOTIDE SEQUENCE [LARGE SCALE GENOMIC DNA]</scope>
    <source>
        <strain evidence="3 4">KR</strain>
    </source>
</reference>
<keyword evidence="2" id="KW-1133">Transmembrane helix</keyword>
<name>A0A9P6WA42_RHOMI</name>
<evidence type="ECO:0000313" key="4">
    <source>
        <dbReference type="Proteomes" id="UP000777482"/>
    </source>
</evidence>
<feature type="transmembrane region" description="Helical" evidence="2">
    <location>
        <begin position="73"/>
        <end position="92"/>
    </location>
</feature>
<protein>
    <recommendedName>
        <fullName evidence="5">SGNH hydrolase-type esterase domain-containing protein</fullName>
    </recommendedName>
</protein>
<keyword evidence="2" id="KW-0472">Membrane</keyword>
<keyword evidence="2" id="KW-0812">Transmembrane</keyword>
<comment type="caution">
    <text evidence="3">The sequence shown here is derived from an EMBL/GenBank/DDBJ whole genome shotgun (WGS) entry which is preliminary data.</text>
</comment>
<evidence type="ECO:0000256" key="1">
    <source>
        <dbReference type="SAM" id="MobiDB-lite"/>
    </source>
</evidence>
<accession>A0A9P6WA42</accession>
<evidence type="ECO:0000313" key="3">
    <source>
        <dbReference type="EMBL" id="KAG0666900.1"/>
    </source>
</evidence>
<dbReference type="PANTHER" id="PTHR34407">
    <property type="entry name" value="EXPRESSED PROTEIN"/>
    <property type="match status" value="1"/>
</dbReference>
<organism evidence="3 4">
    <name type="scientific">Rhodotorula mucilaginosa</name>
    <name type="common">Yeast</name>
    <name type="synonym">Rhodotorula rubra</name>
    <dbReference type="NCBI Taxonomy" id="5537"/>
    <lineage>
        <taxon>Eukaryota</taxon>
        <taxon>Fungi</taxon>
        <taxon>Dikarya</taxon>
        <taxon>Basidiomycota</taxon>
        <taxon>Pucciniomycotina</taxon>
        <taxon>Microbotryomycetes</taxon>
        <taxon>Sporidiobolales</taxon>
        <taxon>Sporidiobolaceae</taxon>
        <taxon>Rhodotorula</taxon>
    </lineage>
</organism>
<keyword evidence="4" id="KW-1185">Reference proteome</keyword>
<dbReference type="AlphaFoldDB" id="A0A9P6WA42"/>
<dbReference type="Gene3D" id="3.40.50.1110">
    <property type="entry name" value="SGNH hydrolase"/>
    <property type="match status" value="1"/>
</dbReference>